<dbReference type="AlphaFoldDB" id="A0A6J4N509"/>
<dbReference type="InterPro" id="IPR038637">
    <property type="entry name" value="NPCBM_sf"/>
</dbReference>
<reference evidence="2" key="1">
    <citation type="submission" date="2020-02" db="EMBL/GenBank/DDBJ databases">
        <authorList>
            <person name="Meier V. D."/>
        </authorList>
    </citation>
    <scope>NUCLEOTIDE SEQUENCE</scope>
    <source>
        <strain evidence="2">AVDCRST_MAG32</strain>
    </source>
</reference>
<protein>
    <recommendedName>
        <fullName evidence="3">Glycosyl hydrolase family 98 putative carbohydrate-binding module domain-containing protein</fullName>
    </recommendedName>
</protein>
<evidence type="ECO:0008006" key="3">
    <source>
        <dbReference type="Google" id="ProtNLM"/>
    </source>
</evidence>
<feature type="signal peptide" evidence="1">
    <location>
        <begin position="1"/>
        <end position="28"/>
    </location>
</feature>
<evidence type="ECO:0000256" key="1">
    <source>
        <dbReference type="SAM" id="SignalP"/>
    </source>
</evidence>
<feature type="chain" id="PRO_5027100239" description="Glycosyl hydrolase family 98 putative carbohydrate-binding module domain-containing protein" evidence="1">
    <location>
        <begin position="29"/>
        <end position="268"/>
    </location>
</feature>
<proteinExistence type="predicted"/>
<name>A0A6J4N509_9ACTN</name>
<accession>A0A6J4N509</accession>
<sequence>MNRSTFVATAALTALAPALALTGPTATAAPSAGDAPAAAPYAVSAKINRAEVVAGEDTVRITGRVRPAAAGKPVVLQQRAEGSKRWKKSGTAKVKATGRFVLKDDPSSPGVRFYRVLKPAGNGLAAGRSRELKLSVWAWGRLAYRPAGANAGIVRNTTTHFGTEAFRSSLVTETAGTPGFVEYTLGRKCRTLRATYALTDDSATGATGAVTVTVDGTAKATHALSTGVIAEDRTVDITGAFRLRFDAVASAAPAGSAAIGTPEVLCLD</sequence>
<keyword evidence="1" id="KW-0732">Signal</keyword>
<organism evidence="2">
    <name type="scientific">uncultured Nocardioides sp</name>
    <dbReference type="NCBI Taxonomy" id="198441"/>
    <lineage>
        <taxon>Bacteria</taxon>
        <taxon>Bacillati</taxon>
        <taxon>Actinomycetota</taxon>
        <taxon>Actinomycetes</taxon>
        <taxon>Propionibacteriales</taxon>
        <taxon>Nocardioidaceae</taxon>
        <taxon>Nocardioides</taxon>
        <taxon>environmental samples</taxon>
    </lineage>
</organism>
<dbReference type="EMBL" id="CADCUM010000064">
    <property type="protein sequence ID" value="CAA9377670.1"/>
    <property type="molecule type" value="Genomic_DNA"/>
</dbReference>
<dbReference type="Gene3D" id="2.60.120.1060">
    <property type="entry name" value="NPCBM/NEW2 domain"/>
    <property type="match status" value="1"/>
</dbReference>
<gene>
    <name evidence="2" type="ORF">AVDCRST_MAG32-1504</name>
</gene>
<evidence type="ECO:0000313" key="2">
    <source>
        <dbReference type="EMBL" id="CAA9377670.1"/>
    </source>
</evidence>